<evidence type="ECO:0000313" key="2">
    <source>
        <dbReference type="Proteomes" id="UP000606786"/>
    </source>
</evidence>
<sequence length="206" mass="22509">MSFPTHRSPLWQCGQVKIFNIFLIGGLTMLCHIGNVTTNATTTPITTIKVPTTIDANESPFKLAAVNNYTNNNNSLCDKNGFSVELPKPILSLANRKQTTTANTMNEVATSKSTSTAAEKRQQRAYSSNRPTLMDVALQASAREGLDAMTELYGKIVPDIIRNGHVLQDNHPAALLSKFSESVTETLEQEMAAYATISATKAFRKK</sequence>
<reference evidence="1" key="1">
    <citation type="submission" date="2020-11" db="EMBL/GenBank/DDBJ databases">
        <authorList>
            <person name="Whitehead M."/>
        </authorList>
    </citation>
    <scope>NUCLEOTIDE SEQUENCE</scope>
    <source>
        <strain evidence="1">EGII</strain>
    </source>
</reference>
<proteinExistence type="predicted"/>
<evidence type="ECO:0000313" key="1">
    <source>
        <dbReference type="EMBL" id="CAD6993645.1"/>
    </source>
</evidence>
<comment type="caution">
    <text evidence="1">The sequence shown here is derived from an EMBL/GenBank/DDBJ whole genome shotgun (WGS) entry which is preliminary data.</text>
</comment>
<dbReference type="AlphaFoldDB" id="A0A811U8J8"/>
<organism evidence="1 2">
    <name type="scientific">Ceratitis capitata</name>
    <name type="common">Mediterranean fruit fly</name>
    <name type="synonym">Tephritis capitata</name>
    <dbReference type="NCBI Taxonomy" id="7213"/>
    <lineage>
        <taxon>Eukaryota</taxon>
        <taxon>Metazoa</taxon>
        <taxon>Ecdysozoa</taxon>
        <taxon>Arthropoda</taxon>
        <taxon>Hexapoda</taxon>
        <taxon>Insecta</taxon>
        <taxon>Pterygota</taxon>
        <taxon>Neoptera</taxon>
        <taxon>Endopterygota</taxon>
        <taxon>Diptera</taxon>
        <taxon>Brachycera</taxon>
        <taxon>Muscomorpha</taxon>
        <taxon>Tephritoidea</taxon>
        <taxon>Tephritidae</taxon>
        <taxon>Ceratitis</taxon>
        <taxon>Ceratitis</taxon>
    </lineage>
</organism>
<keyword evidence="2" id="KW-1185">Reference proteome</keyword>
<dbReference type="EMBL" id="CAJHJT010000001">
    <property type="protein sequence ID" value="CAD6993645.1"/>
    <property type="molecule type" value="Genomic_DNA"/>
</dbReference>
<name>A0A811U8J8_CERCA</name>
<protein>
    <submittedName>
        <fullName evidence="1">(Mediterranean fruit fly) hypothetical protein</fullName>
    </submittedName>
</protein>
<dbReference type="Proteomes" id="UP000606786">
    <property type="component" value="Unassembled WGS sequence"/>
</dbReference>
<accession>A0A811U8J8</accession>
<dbReference type="OrthoDB" id="823504at2759"/>
<gene>
    <name evidence="1" type="ORF">CCAP1982_LOCUS2454</name>
</gene>